<dbReference type="Gene3D" id="1.10.260.40">
    <property type="entry name" value="lambda repressor-like DNA-binding domains"/>
    <property type="match status" value="1"/>
</dbReference>
<proteinExistence type="predicted"/>
<sequence>MATLQSKTLGRLLKDARIAAQLSIRQAASEADISKSLLDAWERDQVDSPELGKLLRLAAVLEIDPTAACEAAGYDLSGTLPSIKPYLRSKYPTLPASALQEIAEITEKYGIDPNHTGPRPGEDEQ</sequence>
<dbReference type="CDD" id="cd00093">
    <property type="entry name" value="HTH_XRE"/>
    <property type="match status" value="1"/>
</dbReference>
<dbReference type="PROSITE" id="PS50943">
    <property type="entry name" value="HTH_CROC1"/>
    <property type="match status" value="1"/>
</dbReference>
<dbReference type="SUPFAM" id="SSF47413">
    <property type="entry name" value="lambda repressor-like DNA-binding domains"/>
    <property type="match status" value="1"/>
</dbReference>
<dbReference type="EMBL" id="VCQV01000029">
    <property type="protein sequence ID" value="TWP34337.1"/>
    <property type="molecule type" value="Genomic_DNA"/>
</dbReference>
<accession>A0A563DVU8</accession>
<evidence type="ECO:0000313" key="3">
    <source>
        <dbReference type="Proteomes" id="UP000320244"/>
    </source>
</evidence>
<dbReference type="OrthoDB" id="4629244at2"/>
<evidence type="ECO:0000259" key="1">
    <source>
        <dbReference type="PROSITE" id="PS50943"/>
    </source>
</evidence>
<organism evidence="2 3">
    <name type="scientific">Leekyejoonella antrihumi</name>
    <dbReference type="NCBI Taxonomy" id="1660198"/>
    <lineage>
        <taxon>Bacteria</taxon>
        <taxon>Bacillati</taxon>
        <taxon>Actinomycetota</taxon>
        <taxon>Actinomycetes</taxon>
        <taxon>Micrococcales</taxon>
        <taxon>Dermacoccaceae</taxon>
        <taxon>Leekyejoonella</taxon>
    </lineage>
</organism>
<dbReference type="RefSeq" id="WP_146319049.1">
    <property type="nucleotide sequence ID" value="NZ_VCQV01000029.1"/>
</dbReference>
<dbReference type="SMART" id="SM00530">
    <property type="entry name" value="HTH_XRE"/>
    <property type="match status" value="1"/>
</dbReference>
<dbReference type="InterPro" id="IPR010982">
    <property type="entry name" value="Lambda_DNA-bd_dom_sf"/>
</dbReference>
<feature type="domain" description="HTH cro/C1-type" evidence="1">
    <location>
        <begin position="13"/>
        <end position="68"/>
    </location>
</feature>
<evidence type="ECO:0000313" key="2">
    <source>
        <dbReference type="EMBL" id="TWP34337.1"/>
    </source>
</evidence>
<dbReference type="Proteomes" id="UP000320244">
    <property type="component" value="Unassembled WGS sequence"/>
</dbReference>
<dbReference type="InterPro" id="IPR001387">
    <property type="entry name" value="Cro/C1-type_HTH"/>
</dbReference>
<dbReference type="AlphaFoldDB" id="A0A563DVU8"/>
<reference evidence="2 3" key="2">
    <citation type="submission" date="2019-08" db="EMBL/GenBank/DDBJ databases">
        <title>Jejuicoccus antrihumi gen. nov., sp. nov., a new member of the family Dermacoccaceae isolated from a cave.</title>
        <authorList>
            <person name="Schumann P."/>
            <person name="Kim I.S."/>
        </authorList>
    </citation>
    <scope>NUCLEOTIDE SEQUENCE [LARGE SCALE GENOMIC DNA]</scope>
    <source>
        <strain evidence="2 3">C5-26</strain>
    </source>
</reference>
<comment type="caution">
    <text evidence="2">The sequence shown here is derived from an EMBL/GenBank/DDBJ whole genome shotgun (WGS) entry which is preliminary data.</text>
</comment>
<protein>
    <submittedName>
        <fullName evidence="2">Helix-turn-helix transcriptional regulator</fullName>
    </submittedName>
</protein>
<keyword evidence="3" id="KW-1185">Reference proteome</keyword>
<dbReference type="GO" id="GO:0003677">
    <property type="term" value="F:DNA binding"/>
    <property type="evidence" value="ECO:0007669"/>
    <property type="project" value="InterPro"/>
</dbReference>
<reference evidence="2 3" key="1">
    <citation type="submission" date="2019-05" db="EMBL/GenBank/DDBJ databases">
        <authorList>
            <person name="Lee S.D."/>
        </authorList>
    </citation>
    <scope>NUCLEOTIDE SEQUENCE [LARGE SCALE GENOMIC DNA]</scope>
    <source>
        <strain evidence="2 3">C5-26</strain>
    </source>
</reference>
<gene>
    <name evidence="2" type="ORF">FGL98_18075</name>
</gene>
<name>A0A563DVU8_9MICO</name>
<dbReference type="Pfam" id="PF13560">
    <property type="entry name" value="HTH_31"/>
    <property type="match status" value="1"/>
</dbReference>